<dbReference type="Pfam" id="PF00571">
    <property type="entry name" value="CBS"/>
    <property type="match status" value="1"/>
</dbReference>
<evidence type="ECO:0000256" key="1">
    <source>
        <dbReference type="PROSITE-ProRule" id="PRU00703"/>
    </source>
</evidence>
<dbReference type="RefSeq" id="WP_106582328.1">
    <property type="nucleotide sequence ID" value="NZ_PYGA01000004.1"/>
</dbReference>
<gene>
    <name evidence="3" type="ORF">CLV63_104241</name>
</gene>
<dbReference type="PROSITE" id="PS51371">
    <property type="entry name" value="CBS"/>
    <property type="match status" value="1"/>
</dbReference>
<dbReference type="Gene3D" id="3.10.580.10">
    <property type="entry name" value="CBS-domain"/>
    <property type="match status" value="1"/>
</dbReference>
<dbReference type="Proteomes" id="UP000240542">
    <property type="component" value="Unassembled WGS sequence"/>
</dbReference>
<sequence length="522" mass="57467">MEFPSSPVPAAWLVRAGRDGEREKEALEVGLAIAGWHELDDLSVFATREGLREYVRATYPHAGTALVGNWTGQLWRFCSQIAVGDHIVMPMKTRPGVVAVGRVTAEYRYRADSPVGFQHVRPVEWLRTDIAKAAIRQDLLDSMGSLLTVCGLTRYDAARRVAALAERGIDPGASDDVGADIAVQNSRDLLNEAARRDANDPVRMTVRDFLDRWGLVRRGSTSVERVTADLAEQGLTTRPPFPDVGIDSTIDIIQVGEEPTLKFALTEAQTAEDTKDASEMPSVSLHVGALPAANQGVASVRPDDTLKQATTTMLTKRYSQLAVIDGDGKLHGAVSWQSIAEAWINDPGAPLTKAIARSKPAAFDEPLLDLIKPISENDFVFVLGADKVSIVGIVTAADLTQRFGDHAGPFVLLEEIERRLRQVVDNSVPRDQITKHARDKKLASLHGASALTMGNYCRLLSDADNWQRLAWSIDHALFLHELDEVRNIRNETMHFSADPIQKDHIRRLDGFLNLIRTVTPDF</sequence>
<dbReference type="InterPro" id="IPR046342">
    <property type="entry name" value="CBS_dom_sf"/>
</dbReference>
<dbReference type="AlphaFoldDB" id="A0A2P8DP61"/>
<dbReference type="EMBL" id="PYGA01000004">
    <property type="protein sequence ID" value="PSK99017.1"/>
    <property type="molecule type" value="Genomic_DNA"/>
</dbReference>
<feature type="domain" description="CBS" evidence="2">
    <location>
        <begin position="293"/>
        <end position="351"/>
    </location>
</feature>
<reference evidence="3 4" key="1">
    <citation type="submission" date="2018-03" db="EMBL/GenBank/DDBJ databases">
        <title>Genomic Encyclopedia of Archaeal and Bacterial Type Strains, Phase II (KMG-II): from individual species to whole genera.</title>
        <authorList>
            <person name="Goeker M."/>
        </authorList>
    </citation>
    <scope>NUCLEOTIDE SEQUENCE [LARGE SCALE GENOMIC DNA]</scope>
    <source>
        <strain evidence="3 4">DSM 45312</strain>
    </source>
</reference>
<accession>A0A2P8DP61</accession>
<dbReference type="OrthoDB" id="291940at2"/>
<proteinExistence type="predicted"/>
<organism evidence="3 4">
    <name type="scientific">Murinocardiopsis flavida</name>
    <dbReference type="NCBI Taxonomy" id="645275"/>
    <lineage>
        <taxon>Bacteria</taxon>
        <taxon>Bacillati</taxon>
        <taxon>Actinomycetota</taxon>
        <taxon>Actinomycetes</taxon>
        <taxon>Streptosporangiales</taxon>
        <taxon>Nocardiopsidaceae</taxon>
        <taxon>Murinocardiopsis</taxon>
    </lineage>
</organism>
<evidence type="ECO:0000313" key="4">
    <source>
        <dbReference type="Proteomes" id="UP000240542"/>
    </source>
</evidence>
<evidence type="ECO:0000259" key="2">
    <source>
        <dbReference type="PROSITE" id="PS51371"/>
    </source>
</evidence>
<protein>
    <submittedName>
        <fullName evidence="3">Restriction system protein</fullName>
    </submittedName>
</protein>
<name>A0A2P8DP61_9ACTN</name>
<keyword evidence="1" id="KW-0129">CBS domain</keyword>
<dbReference type="CDD" id="cd02205">
    <property type="entry name" value="CBS_pair_SF"/>
    <property type="match status" value="1"/>
</dbReference>
<dbReference type="SUPFAM" id="SSF54631">
    <property type="entry name" value="CBS-domain pair"/>
    <property type="match status" value="1"/>
</dbReference>
<evidence type="ECO:0000313" key="3">
    <source>
        <dbReference type="EMBL" id="PSK99017.1"/>
    </source>
</evidence>
<comment type="caution">
    <text evidence="3">The sequence shown here is derived from an EMBL/GenBank/DDBJ whole genome shotgun (WGS) entry which is preliminary data.</text>
</comment>
<dbReference type="InterPro" id="IPR000644">
    <property type="entry name" value="CBS_dom"/>
</dbReference>
<keyword evidence="4" id="KW-1185">Reference proteome</keyword>